<dbReference type="PROSITE" id="PS50106">
    <property type="entry name" value="PDZ"/>
    <property type="match status" value="1"/>
</dbReference>
<keyword evidence="5" id="KW-1133">Transmembrane helix</keyword>
<reference evidence="7 8" key="1">
    <citation type="submission" date="2024-09" db="EMBL/GenBank/DDBJ databases">
        <authorList>
            <person name="Sun Q."/>
            <person name="Mori K."/>
        </authorList>
    </citation>
    <scope>NUCLEOTIDE SEQUENCE [LARGE SCALE GENOMIC DNA]</scope>
    <source>
        <strain evidence="7 8">JCM 11201</strain>
    </source>
</reference>
<protein>
    <submittedName>
        <fullName evidence="7">S1C family serine protease</fullName>
        <ecNumber evidence="7">3.4.21.-</ecNumber>
    </submittedName>
</protein>
<keyword evidence="5" id="KW-0812">Transmembrane</keyword>
<evidence type="ECO:0000256" key="5">
    <source>
        <dbReference type="SAM" id="Phobius"/>
    </source>
</evidence>
<keyword evidence="2 7" id="KW-0645">Protease</keyword>
<dbReference type="InterPro" id="IPR043504">
    <property type="entry name" value="Peptidase_S1_PA_chymotrypsin"/>
</dbReference>
<evidence type="ECO:0000313" key="8">
    <source>
        <dbReference type="Proteomes" id="UP001589609"/>
    </source>
</evidence>
<dbReference type="RefSeq" id="WP_379947636.1">
    <property type="nucleotide sequence ID" value="NZ_JBHMAF010000010.1"/>
</dbReference>
<dbReference type="SMART" id="SM00228">
    <property type="entry name" value="PDZ"/>
    <property type="match status" value="1"/>
</dbReference>
<keyword evidence="3 7" id="KW-0378">Hydrolase</keyword>
<evidence type="ECO:0000256" key="2">
    <source>
        <dbReference type="ARBA" id="ARBA00022670"/>
    </source>
</evidence>
<dbReference type="Gene3D" id="2.40.10.10">
    <property type="entry name" value="Trypsin-like serine proteases"/>
    <property type="match status" value="2"/>
</dbReference>
<feature type="transmembrane region" description="Helical" evidence="5">
    <location>
        <begin position="22"/>
        <end position="45"/>
    </location>
</feature>
<dbReference type="InterPro" id="IPR001478">
    <property type="entry name" value="PDZ"/>
</dbReference>
<dbReference type="CDD" id="cd06781">
    <property type="entry name" value="cpPDZ_BsHtra-like"/>
    <property type="match status" value="1"/>
</dbReference>
<dbReference type="EC" id="3.4.21.-" evidence="7"/>
<evidence type="ECO:0000256" key="1">
    <source>
        <dbReference type="ARBA" id="ARBA00010541"/>
    </source>
</evidence>
<keyword evidence="5" id="KW-0472">Membrane</keyword>
<dbReference type="GO" id="GO:0006508">
    <property type="term" value="P:proteolysis"/>
    <property type="evidence" value="ECO:0007669"/>
    <property type="project" value="UniProtKB-KW"/>
</dbReference>
<dbReference type="InterPro" id="IPR009003">
    <property type="entry name" value="Peptidase_S1_PA"/>
</dbReference>
<feature type="domain" description="PDZ" evidence="6">
    <location>
        <begin position="294"/>
        <end position="394"/>
    </location>
</feature>
<evidence type="ECO:0000313" key="7">
    <source>
        <dbReference type="EMBL" id="MFB9757333.1"/>
    </source>
</evidence>
<dbReference type="PANTHER" id="PTHR22939:SF129">
    <property type="entry name" value="SERINE PROTEASE HTRA2, MITOCHONDRIAL"/>
    <property type="match status" value="1"/>
</dbReference>
<comment type="caution">
    <text evidence="7">The sequence shown here is derived from an EMBL/GenBank/DDBJ whole genome shotgun (WGS) entry which is preliminary data.</text>
</comment>
<keyword evidence="8" id="KW-1185">Reference proteome</keyword>
<name>A0ABV5WA34_9BACI</name>
<accession>A0ABV5WA34</accession>
<dbReference type="PANTHER" id="PTHR22939">
    <property type="entry name" value="SERINE PROTEASE FAMILY S1C HTRA-RELATED"/>
    <property type="match status" value="1"/>
</dbReference>
<proteinExistence type="inferred from homology"/>
<dbReference type="Pfam" id="PF13365">
    <property type="entry name" value="Trypsin_2"/>
    <property type="match status" value="1"/>
</dbReference>
<dbReference type="InterPro" id="IPR036034">
    <property type="entry name" value="PDZ_sf"/>
</dbReference>
<dbReference type="Gene3D" id="2.30.42.10">
    <property type="match status" value="1"/>
</dbReference>
<dbReference type="Proteomes" id="UP001589609">
    <property type="component" value="Unassembled WGS sequence"/>
</dbReference>
<dbReference type="SUPFAM" id="SSF50156">
    <property type="entry name" value="PDZ domain-like"/>
    <property type="match status" value="1"/>
</dbReference>
<organism evidence="7 8">
    <name type="scientific">Ectobacillus funiculus</name>
    <dbReference type="NCBI Taxonomy" id="137993"/>
    <lineage>
        <taxon>Bacteria</taxon>
        <taxon>Bacillati</taxon>
        <taxon>Bacillota</taxon>
        <taxon>Bacilli</taxon>
        <taxon>Bacillales</taxon>
        <taxon>Bacillaceae</taxon>
        <taxon>Ectobacillus</taxon>
    </lineage>
</organism>
<gene>
    <name evidence="7" type="ORF">ACFFMS_02070</name>
</gene>
<comment type="similarity">
    <text evidence="1">Belongs to the peptidase S1C family.</text>
</comment>
<dbReference type="EMBL" id="JBHMAF010000010">
    <property type="protein sequence ID" value="MFB9757333.1"/>
    <property type="molecule type" value="Genomic_DNA"/>
</dbReference>
<keyword evidence="4" id="KW-0720">Serine protease</keyword>
<dbReference type="PRINTS" id="PR00834">
    <property type="entry name" value="PROTEASES2C"/>
</dbReference>
<evidence type="ECO:0000256" key="3">
    <source>
        <dbReference type="ARBA" id="ARBA00022801"/>
    </source>
</evidence>
<sequence>MSFFDEHEYESKERRRGKTGRFSRNVVISGVAGTLVGATLFAFAVPTFSRLNPPRNEGQVQVKTSEVKSYTAPLTQNVASSTEDIRSGFVSAVDKASEAVVGVINIQRDSFSEEDAEAGTGSGVIYKKANGKAYVVTNHHVVEGANRIEISLSDGKKVPADILGSDVVTDLAVLQMDEKYAAKVIEIGDSTKVQRGEPAIAIGNPLGLEFSGTVTQGIISATERILPVDLDNDGHYDWQVEVLQTDAAINPGNSGGALVNVDGKLIGINSMKIATEAVEGIGLAIPISRAVPIIQELEKTGKVKRPYLGVELRSLNEIPTYYWEKTLQLPTNVTSGVCVLDVKSPSPAAKEGMHEYDVIVEVDGKPVHDIIEFRTILYSKKINDTMKIVFYRGSEQKTATVKLAEENY</sequence>
<dbReference type="SUPFAM" id="SSF50494">
    <property type="entry name" value="Trypsin-like serine proteases"/>
    <property type="match status" value="1"/>
</dbReference>
<evidence type="ECO:0000256" key="4">
    <source>
        <dbReference type="ARBA" id="ARBA00022825"/>
    </source>
</evidence>
<dbReference type="InterPro" id="IPR001940">
    <property type="entry name" value="Peptidase_S1C"/>
</dbReference>
<dbReference type="GO" id="GO:0008233">
    <property type="term" value="F:peptidase activity"/>
    <property type="evidence" value="ECO:0007669"/>
    <property type="project" value="UniProtKB-KW"/>
</dbReference>
<evidence type="ECO:0000259" key="6">
    <source>
        <dbReference type="PROSITE" id="PS50106"/>
    </source>
</evidence>
<dbReference type="Pfam" id="PF13180">
    <property type="entry name" value="PDZ_2"/>
    <property type="match status" value="1"/>
</dbReference>